<sequence>MSISLAPVQPAPSAAGRRLTLLLCCLAALALIVMLTKSIPTAVVCGNLLHEGGGPDSVIVLQSRLPRTVGLNVDYRFY</sequence>
<protein>
    <submittedName>
        <fullName evidence="1">Uncharacterized protein</fullName>
    </submittedName>
</protein>
<evidence type="ECO:0000313" key="1">
    <source>
        <dbReference type="EMBL" id="MBO0417187.1"/>
    </source>
</evidence>
<keyword evidence="2" id="KW-1185">Reference proteome</keyword>
<reference evidence="1 2" key="1">
    <citation type="submission" date="2021-03" db="EMBL/GenBank/DDBJ databases">
        <title>First Case of infection caused by Chromobacterium haemolyticum derived from water in China.</title>
        <authorList>
            <person name="Chen J."/>
            <person name="Liu C."/>
        </authorList>
    </citation>
    <scope>NUCLEOTIDE SEQUENCE [LARGE SCALE GENOMIC DNA]</scope>
    <source>
        <strain evidence="1 2">WJ-5</strain>
    </source>
</reference>
<organism evidence="1 2">
    <name type="scientific">Chromobacterium haemolyticum</name>
    <dbReference type="NCBI Taxonomy" id="394935"/>
    <lineage>
        <taxon>Bacteria</taxon>
        <taxon>Pseudomonadati</taxon>
        <taxon>Pseudomonadota</taxon>
        <taxon>Betaproteobacteria</taxon>
        <taxon>Neisseriales</taxon>
        <taxon>Chromobacteriaceae</taxon>
        <taxon>Chromobacterium</taxon>
    </lineage>
</organism>
<dbReference type="EMBL" id="JAFLRD010000014">
    <property type="protein sequence ID" value="MBO0417187.1"/>
    <property type="molecule type" value="Genomic_DNA"/>
</dbReference>
<evidence type="ECO:0000313" key="2">
    <source>
        <dbReference type="Proteomes" id="UP000664349"/>
    </source>
</evidence>
<proteinExistence type="predicted"/>
<dbReference type="Proteomes" id="UP000664349">
    <property type="component" value="Unassembled WGS sequence"/>
</dbReference>
<dbReference type="RefSeq" id="WP_200123025.1">
    <property type="nucleotide sequence ID" value="NZ_JAEILV010000013.1"/>
</dbReference>
<accession>A0ABS3GRC6</accession>
<comment type="caution">
    <text evidence="1">The sequence shown here is derived from an EMBL/GenBank/DDBJ whole genome shotgun (WGS) entry which is preliminary data.</text>
</comment>
<name>A0ABS3GRC6_9NEIS</name>
<gene>
    <name evidence="1" type="ORF">J1C50_16875</name>
</gene>